<dbReference type="GO" id="GO:0005829">
    <property type="term" value="C:cytosol"/>
    <property type="evidence" value="ECO:0007669"/>
    <property type="project" value="TreeGrafter"/>
</dbReference>
<dbReference type="FunFam" id="1.10.287.110:FF:000072">
    <property type="entry name" value="DnaJ family protein"/>
    <property type="match status" value="1"/>
</dbReference>
<feature type="compositionally biased region" description="Gly residues" evidence="2">
    <location>
        <begin position="82"/>
        <end position="95"/>
    </location>
</feature>
<dbReference type="InterPro" id="IPR018253">
    <property type="entry name" value="DnaJ_domain_CS"/>
</dbReference>
<dbReference type="PANTHER" id="PTHR24078:SF562">
    <property type="entry name" value="DNAJ DOMAIN CONTAINING PROTEIN"/>
    <property type="match status" value="1"/>
</dbReference>
<dbReference type="CDD" id="cd06257">
    <property type="entry name" value="DnaJ"/>
    <property type="match status" value="1"/>
</dbReference>
<feature type="domain" description="J" evidence="3">
    <location>
        <begin position="4"/>
        <end position="69"/>
    </location>
</feature>
<evidence type="ECO:0000313" key="4">
    <source>
        <dbReference type="EMBL" id="KAG2444501.1"/>
    </source>
</evidence>
<dbReference type="SMART" id="SM00271">
    <property type="entry name" value="DnaJ"/>
    <property type="match status" value="1"/>
</dbReference>
<evidence type="ECO:0000259" key="3">
    <source>
        <dbReference type="PROSITE" id="PS50076"/>
    </source>
</evidence>
<evidence type="ECO:0000256" key="2">
    <source>
        <dbReference type="SAM" id="MobiDB-lite"/>
    </source>
</evidence>
<dbReference type="InterPro" id="IPR036869">
    <property type="entry name" value="J_dom_sf"/>
</dbReference>
<dbReference type="Gene3D" id="1.10.287.110">
    <property type="entry name" value="DnaJ domain"/>
    <property type="match status" value="1"/>
</dbReference>
<keyword evidence="5" id="KW-1185">Reference proteome</keyword>
<dbReference type="Pfam" id="PF00226">
    <property type="entry name" value="DnaJ"/>
    <property type="match status" value="1"/>
</dbReference>
<dbReference type="PANTHER" id="PTHR24078">
    <property type="entry name" value="DNAJ HOMOLOG SUBFAMILY C MEMBER"/>
    <property type="match status" value="1"/>
</dbReference>
<protein>
    <recommendedName>
        <fullName evidence="3">J domain-containing protein</fullName>
    </recommendedName>
</protein>
<dbReference type="GO" id="GO:0006457">
    <property type="term" value="P:protein folding"/>
    <property type="evidence" value="ECO:0007669"/>
    <property type="project" value="InterPro"/>
</dbReference>
<name>A0A836B120_CHLIN</name>
<dbReference type="FunFam" id="2.60.260.20:FF:000077">
    <property type="entry name" value="DnaJ-like protein"/>
    <property type="match status" value="1"/>
</dbReference>
<dbReference type="AlphaFoldDB" id="A0A836B120"/>
<evidence type="ECO:0000256" key="1">
    <source>
        <dbReference type="ARBA" id="ARBA00023186"/>
    </source>
</evidence>
<dbReference type="OrthoDB" id="550424at2759"/>
<feature type="region of interest" description="Disordered" evidence="2">
    <location>
        <begin position="53"/>
        <end position="99"/>
    </location>
</feature>
<dbReference type="EMBL" id="JAEHOC010000002">
    <property type="protein sequence ID" value="KAG2444501.1"/>
    <property type="molecule type" value="Genomic_DNA"/>
</dbReference>
<dbReference type="InterPro" id="IPR051339">
    <property type="entry name" value="DnaJ_subfamily_B"/>
</dbReference>
<evidence type="ECO:0000313" key="5">
    <source>
        <dbReference type="Proteomes" id="UP000650467"/>
    </source>
</evidence>
<dbReference type="PROSITE" id="PS50076">
    <property type="entry name" value="DNAJ_2"/>
    <property type="match status" value="1"/>
</dbReference>
<reference evidence="4" key="1">
    <citation type="journal article" date="2020" name="bioRxiv">
        <title>Comparative genomics of Chlamydomonas.</title>
        <authorList>
            <person name="Craig R.J."/>
            <person name="Hasan A.R."/>
            <person name="Ness R.W."/>
            <person name="Keightley P.D."/>
        </authorList>
    </citation>
    <scope>NUCLEOTIDE SEQUENCE</scope>
    <source>
        <strain evidence="4">SAG 7.73</strain>
    </source>
</reference>
<dbReference type="GO" id="GO:0051082">
    <property type="term" value="F:unfolded protein binding"/>
    <property type="evidence" value="ECO:0007669"/>
    <property type="project" value="InterPro"/>
</dbReference>
<comment type="caution">
    <text evidence="4">The sequence shown here is derived from an EMBL/GenBank/DDBJ whole genome shotgun (WGS) entry which is preliminary data.</text>
</comment>
<dbReference type="FunFam" id="2.60.260.20:FF:000015">
    <property type="entry name" value="Heat shock protein 40"/>
    <property type="match status" value="1"/>
</dbReference>
<keyword evidence="1" id="KW-0143">Chaperone</keyword>
<proteinExistence type="predicted"/>
<dbReference type="SUPFAM" id="SSF46565">
    <property type="entry name" value="Chaperone J-domain"/>
    <property type="match status" value="1"/>
</dbReference>
<dbReference type="Pfam" id="PF01556">
    <property type="entry name" value="DnaJ_C"/>
    <property type="match status" value="1"/>
</dbReference>
<accession>A0A836B120</accession>
<dbReference type="GO" id="GO:0051087">
    <property type="term" value="F:protein-folding chaperone binding"/>
    <property type="evidence" value="ECO:0007669"/>
    <property type="project" value="TreeGrafter"/>
</dbReference>
<dbReference type="Proteomes" id="UP000650467">
    <property type="component" value="Unassembled WGS sequence"/>
</dbReference>
<dbReference type="InterPro" id="IPR008971">
    <property type="entry name" value="HSP40/DnaJ_pept-bd"/>
</dbReference>
<dbReference type="SUPFAM" id="SSF49493">
    <property type="entry name" value="HSP40/DnaJ peptide-binding domain"/>
    <property type="match status" value="2"/>
</dbReference>
<dbReference type="CDD" id="cd10747">
    <property type="entry name" value="DnaJ_C"/>
    <property type="match status" value="1"/>
</dbReference>
<dbReference type="PRINTS" id="PR00625">
    <property type="entry name" value="JDOMAIN"/>
</dbReference>
<dbReference type="Gene3D" id="2.60.260.20">
    <property type="entry name" value="Urease metallochaperone UreE, N-terminal domain"/>
    <property type="match status" value="2"/>
</dbReference>
<organism evidence="4 5">
    <name type="scientific">Chlamydomonas incerta</name>
    <dbReference type="NCBI Taxonomy" id="51695"/>
    <lineage>
        <taxon>Eukaryota</taxon>
        <taxon>Viridiplantae</taxon>
        <taxon>Chlorophyta</taxon>
        <taxon>core chlorophytes</taxon>
        <taxon>Chlorophyceae</taxon>
        <taxon>CS clade</taxon>
        <taxon>Chlamydomonadales</taxon>
        <taxon>Chlamydomonadaceae</taxon>
        <taxon>Chlamydomonas</taxon>
    </lineage>
</organism>
<gene>
    <name evidence="4" type="ORF">HXX76_001249</name>
</gene>
<dbReference type="InterPro" id="IPR001623">
    <property type="entry name" value="DnaJ_domain"/>
</dbReference>
<sequence length="415" mass="42600">MGKDYYQVLGVAKDADEATLKKAYRKLAQKWHPDKNQGSAESTEKFKEISEAYDVLSDSEKRQIYDQYGEEGLKGGPPPPNGGGGPGGGFPGRSGGSYQFDDAAAERLFRAFFGGMGGGGGGMGGMGGGMGGGPGGPRVRAFRTGGMPGAGGGMGGMGGGGMPGGMGGMFGGMFGGGGGMDDVHMEDQDAGMGGMGGMPGMGGMGGMGGFPGMGGMPGMGGRRPAAPPPQPAKCEVPLKVSLEDLYKGCTKKLRITRHIHDAASNQMVPVQEEVAIDVRPGWKEGTKITFSGKGDERPGRPADDLVFIIKEAPNSVFTRAGDDIHTVVKLPLATALCGGTIQVPVIDGRRIPMSLTSVVVPGAERTVLGEGMPINKGPRAGQRGDMRVKFEVVFPTSLTEAQKTALRPILSSGAQ</sequence>
<dbReference type="PROSITE" id="PS00636">
    <property type="entry name" value="DNAJ_1"/>
    <property type="match status" value="1"/>
</dbReference>
<dbReference type="InterPro" id="IPR002939">
    <property type="entry name" value="DnaJ_C"/>
</dbReference>